<evidence type="ECO:0000259" key="5">
    <source>
        <dbReference type="Pfam" id="PF06094"/>
    </source>
</evidence>
<feature type="binding site" evidence="4">
    <location>
        <begin position="8"/>
        <end position="13"/>
    </location>
    <ligand>
        <name>substrate</name>
    </ligand>
</feature>
<gene>
    <name evidence="6" type="ORF">NP233_g4215</name>
</gene>
<dbReference type="AlphaFoldDB" id="A0AAD5W1Q3"/>
<evidence type="ECO:0000256" key="1">
    <source>
        <dbReference type="ARBA" id="ARBA00012346"/>
    </source>
</evidence>
<feature type="active site" description="Proton acceptor" evidence="3">
    <location>
        <position position="77"/>
    </location>
</feature>
<dbReference type="Proteomes" id="UP001213000">
    <property type="component" value="Unassembled WGS sequence"/>
</dbReference>
<dbReference type="InterPro" id="IPR013024">
    <property type="entry name" value="GGCT-like"/>
</dbReference>
<dbReference type="Pfam" id="PF06094">
    <property type="entry name" value="GGACT"/>
    <property type="match status" value="1"/>
</dbReference>
<dbReference type="EC" id="4.3.2.9" evidence="1"/>
<sequence length="162" mass="19077">MTQARAIYFGYGSNMWQNQMDRRCPENKYLGIGYLNDWKWIICERGFANIKPSPGDKVYGLIYEISENDEKNLDGYEGVPVHYLKKYYPITFLGAKSSPEESEKKALIYINEQWHTESPPNTEYIYRMNMAIADGIKEGVPEDYMEQNLRRFISKEYEVPNQ</sequence>
<evidence type="ECO:0000313" key="7">
    <source>
        <dbReference type="Proteomes" id="UP001213000"/>
    </source>
</evidence>
<dbReference type="InterPro" id="IPR017939">
    <property type="entry name" value="G-Glutamylcylcotransferase"/>
</dbReference>
<accession>A0AAD5W1Q3</accession>
<dbReference type="EMBL" id="JANIEX010000222">
    <property type="protein sequence ID" value="KAJ3570725.1"/>
    <property type="molecule type" value="Genomic_DNA"/>
</dbReference>
<feature type="domain" description="Gamma-glutamylcyclotransferase AIG2-like" evidence="5">
    <location>
        <begin position="8"/>
        <end position="113"/>
    </location>
</feature>
<reference evidence="6" key="1">
    <citation type="submission" date="2022-07" db="EMBL/GenBank/DDBJ databases">
        <title>Genome Sequence of Leucocoprinus birnbaumii.</title>
        <authorList>
            <person name="Buettner E."/>
        </authorList>
    </citation>
    <scope>NUCLEOTIDE SEQUENCE</scope>
    <source>
        <strain evidence="6">VT141</strain>
    </source>
</reference>
<keyword evidence="2" id="KW-0456">Lyase</keyword>
<evidence type="ECO:0000313" key="6">
    <source>
        <dbReference type="EMBL" id="KAJ3570725.1"/>
    </source>
</evidence>
<protein>
    <recommendedName>
        <fullName evidence="1">gamma-glutamylcyclotransferase</fullName>
        <ecNumber evidence="1">4.3.2.9</ecNumber>
    </recommendedName>
</protein>
<organism evidence="6 7">
    <name type="scientific">Leucocoprinus birnbaumii</name>
    <dbReference type="NCBI Taxonomy" id="56174"/>
    <lineage>
        <taxon>Eukaryota</taxon>
        <taxon>Fungi</taxon>
        <taxon>Dikarya</taxon>
        <taxon>Basidiomycota</taxon>
        <taxon>Agaricomycotina</taxon>
        <taxon>Agaricomycetes</taxon>
        <taxon>Agaricomycetidae</taxon>
        <taxon>Agaricales</taxon>
        <taxon>Agaricineae</taxon>
        <taxon>Agaricaceae</taxon>
        <taxon>Leucocoprinus</taxon>
    </lineage>
</organism>
<evidence type="ECO:0000256" key="4">
    <source>
        <dbReference type="PIRSR" id="PIRSR617939-2"/>
    </source>
</evidence>
<evidence type="ECO:0000256" key="2">
    <source>
        <dbReference type="ARBA" id="ARBA00023239"/>
    </source>
</evidence>
<evidence type="ECO:0000256" key="3">
    <source>
        <dbReference type="PIRSR" id="PIRSR617939-1"/>
    </source>
</evidence>
<dbReference type="Gene3D" id="3.10.490.10">
    <property type="entry name" value="Gamma-glutamyl cyclotransferase-like"/>
    <property type="match status" value="1"/>
</dbReference>
<comment type="caution">
    <text evidence="6">The sequence shown here is derived from an EMBL/GenBank/DDBJ whole genome shotgun (WGS) entry which is preliminary data.</text>
</comment>
<dbReference type="GO" id="GO:0003839">
    <property type="term" value="F:gamma-glutamylcyclotransferase activity"/>
    <property type="evidence" value="ECO:0007669"/>
    <property type="project" value="UniProtKB-EC"/>
</dbReference>
<dbReference type="InterPro" id="IPR036568">
    <property type="entry name" value="GGCT-like_sf"/>
</dbReference>
<dbReference type="SUPFAM" id="SSF110857">
    <property type="entry name" value="Gamma-glutamyl cyclotransferase-like"/>
    <property type="match status" value="1"/>
</dbReference>
<dbReference type="CDD" id="cd06661">
    <property type="entry name" value="GGCT_like"/>
    <property type="match status" value="1"/>
</dbReference>
<dbReference type="PANTHER" id="PTHR12935:SF0">
    <property type="entry name" value="GAMMA-GLUTAMYLCYCLOTRANSFERASE"/>
    <property type="match status" value="1"/>
</dbReference>
<dbReference type="InterPro" id="IPR009288">
    <property type="entry name" value="AIG2-like_dom"/>
</dbReference>
<proteinExistence type="predicted"/>
<keyword evidence="7" id="KW-1185">Reference proteome</keyword>
<name>A0AAD5W1Q3_9AGAR</name>
<dbReference type="PANTHER" id="PTHR12935">
    <property type="entry name" value="GAMMA-GLUTAMYLCYCLOTRANSFERASE"/>
    <property type="match status" value="1"/>
</dbReference>